<proteinExistence type="predicted"/>
<dbReference type="EMBL" id="REGN01010255">
    <property type="protein sequence ID" value="RMZ99378.1"/>
    <property type="molecule type" value="Genomic_DNA"/>
</dbReference>
<gene>
    <name evidence="1" type="ORF">BpHYR1_024847</name>
</gene>
<accession>A0A3M7PK60</accession>
<reference evidence="1 2" key="1">
    <citation type="journal article" date="2018" name="Sci. Rep.">
        <title>Genomic signatures of local adaptation to the degree of environmental predictability in rotifers.</title>
        <authorList>
            <person name="Franch-Gras L."/>
            <person name="Hahn C."/>
            <person name="Garcia-Roger E.M."/>
            <person name="Carmona M.J."/>
            <person name="Serra M."/>
            <person name="Gomez A."/>
        </authorList>
    </citation>
    <scope>NUCLEOTIDE SEQUENCE [LARGE SCALE GENOMIC DNA]</scope>
    <source>
        <strain evidence="1">HYR1</strain>
    </source>
</reference>
<sequence>MSFFSYNERVVEVMGPLFSPACLRTFISSVSLKLGTSSGFIIFLLKKFELKLKLEDLFLSTRALARYRKQINKNHRIFKNMHSEL</sequence>
<evidence type="ECO:0000313" key="2">
    <source>
        <dbReference type="Proteomes" id="UP000276133"/>
    </source>
</evidence>
<organism evidence="1 2">
    <name type="scientific">Brachionus plicatilis</name>
    <name type="common">Marine rotifer</name>
    <name type="synonym">Brachionus muelleri</name>
    <dbReference type="NCBI Taxonomy" id="10195"/>
    <lineage>
        <taxon>Eukaryota</taxon>
        <taxon>Metazoa</taxon>
        <taxon>Spiralia</taxon>
        <taxon>Gnathifera</taxon>
        <taxon>Rotifera</taxon>
        <taxon>Eurotatoria</taxon>
        <taxon>Monogononta</taxon>
        <taxon>Pseudotrocha</taxon>
        <taxon>Ploima</taxon>
        <taxon>Brachionidae</taxon>
        <taxon>Brachionus</taxon>
    </lineage>
</organism>
<evidence type="ECO:0000313" key="1">
    <source>
        <dbReference type="EMBL" id="RMZ99378.1"/>
    </source>
</evidence>
<comment type="caution">
    <text evidence="1">The sequence shown here is derived from an EMBL/GenBank/DDBJ whole genome shotgun (WGS) entry which is preliminary data.</text>
</comment>
<name>A0A3M7PK60_BRAPC</name>
<dbReference type="AlphaFoldDB" id="A0A3M7PK60"/>
<protein>
    <submittedName>
        <fullName evidence="1">Uncharacterized protein</fullName>
    </submittedName>
</protein>
<keyword evidence="2" id="KW-1185">Reference proteome</keyword>
<dbReference type="Proteomes" id="UP000276133">
    <property type="component" value="Unassembled WGS sequence"/>
</dbReference>